<dbReference type="RefSeq" id="XP_019913232.1">
    <property type="nucleotide sequence ID" value="XM_020057485.1"/>
</dbReference>
<organism evidence="2 3">
    <name type="scientific">Plasmodium coatneyi</name>
    <dbReference type="NCBI Taxonomy" id="208452"/>
    <lineage>
        <taxon>Eukaryota</taxon>
        <taxon>Sar</taxon>
        <taxon>Alveolata</taxon>
        <taxon>Apicomplexa</taxon>
        <taxon>Aconoidasida</taxon>
        <taxon>Haemosporida</taxon>
        <taxon>Plasmodiidae</taxon>
        <taxon>Plasmodium</taxon>
    </lineage>
</organism>
<dbReference type="EMBL" id="CP016242">
    <property type="protein sequence ID" value="ANQ06537.1"/>
    <property type="molecule type" value="Genomic_DNA"/>
</dbReference>
<dbReference type="KEGG" id="pcot:PCOAH_00006750"/>
<proteinExistence type="predicted"/>
<evidence type="ECO:0000313" key="2">
    <source>
        <dbReference type="EMBL" id="ANQ06537.1"/>
    </source>
</evidence>
<dbReference type="OrthoDB" id="387086at2759"/>
<evidence type="ECO:0000313" key="3">
    <source>
        <dbReference type="Proteomes" id="UP000092716"/>
    </source>
</evidence>
<dbReference type="VEuPathDB" id="PlasmoDB:PCOAH_00006750"/>
<sequence>MYTIDFVNEEKYVRRVGDLCGEFYVPFALPGRYKCNVEDIENVLHMWMSKSGKIKDKEGKDDENGLLLFGSIFRETNFSLILSKSRYEQNICVWKILWCAWKYIFKQTFEKNDNKYMQKYEGDIIRFQAGCIYLLFFLYFSQHVEENNFPYPLYMSPCIMNLCLDVTEECERMCVYKDLRNILNFMMDSNSIILSCNDSFDGDFQDRYGAPLYIDKGKLGVENCAEINDVDLPSYFAHFQAEVKDLCELCDKQRRKSTLSNTSAHSLHAKFELRVVVDGIIQKQDAYLDDEFRSFTYFFASSPSASFLSRIVHSDESRFTQTQNKTDIWSKTVDKAYSINQFSSGIMKVYMSLLLLFLLPFFAYVGVFGHTRNQTTFTLSSICAYFTLLMVFFLTNGILSVGLVCSLPLVFAVFAFNLVYSDYTIKSLSNFTRCGFSFVLSKFLYDILTHLGGDKANAFDYGFSGYLYMSLFKGNYYMVLKAVHLLVLSVFALMIRKLFPRIFDDSELKSPKSVQLDKYVVSFLCALPIAASVTQIYCLVNQAMNPIDPSIFFMIPSSVNFSSPSTIFSLSVLVITTYVLNKLRNLVETDYNHALNKIPSNLSEFL</sequence>
<keyword evidence="1" id="KW-1133">Transmembrane helix</keyword>
<accession>A0A1B1DV98</accession>
<evidence type="ECO:0000256" key="1">
    <source>
        <dbReference type="SAM" id="Phobius"/>
    </source>
</evidence>
<keyword evidence="1" id="KW-0472">Membrane</keyword>
<dbReference type="Proteomes" id="UP000092716">
    <property type="component" value="Chromosome 4"/>
</dbReference>
<protein>
    <submittedName>
        <fullName evidence="2">Uncharacterized protein</fullName>
    </submittedName>
</protein>
<gene>
    <name evidence="2" type="ORF">PCOAH_00006750</name>
</gene>
<feature type="transmembrane region" description="Helical" evidence="1">
    <location>
        <begin position="401"/>
        <end position="420"/>
    </location>
</feature>
<keyword evidence="3" id="KW-1185">Reference proteome</keyword>
<keyword evidence="1" id="KW-0812">Transmembrane</keyword>
<feature type="transmembrane region" description="Helical" evidence="1">
    <location>
        <begin position="476"/>
        <end position="499"/>
    </location>
</feature>
<name>A0A1B1DV98_9APIC</name>
<feature type="transmembrane region" description="Helical" evidence="1">
    <location>
        <begin position="519"/>
        <end position="540"/>
    </location>
</feature>
<dbReference type="AlphaFoldDB" id="A0A1B1DV98"/>
<reference evidence="3" key="1">
    <citation type="submission" date="2016-06" db="EMBL/GenBank/DDBJ databases">
        <title>First high quality genome sequence of Plasmodium coatneyi using continuous long reads from single molecule, real-time sequencing.</title>
        <authorList>
            <person name="Chien J.-T."/>
            <person name="Pakala S.B."/>
            <person name="Geraldo J.A."/>
            <person name="Lapp S.A."/>
            <person name="Barnwell J.W."/>
            <person name="Kissinger J.C."/>
            <person name="Galinski M.R."/>
            <person name="Humphrey J.C."/>
        </authorList>
    </citation>
    <scope>NUCLEOTIDE SEQUENCE [LARGE SCALE GENOMIC DNA]</scope>
    <source>
        <strain evidence="3">Hackeri</strain>
    </source>
</reference>
<feature type="transmembrane region" description="Helical" evidence="1">
    <location>
        <begin position="349"/>
        <end position="369"/>
    </location>
</feature>
<feature type="transmembrane region" description="Helical" evidence="1">
    <location>
        <begin position="561"/>
        <end position="580"/>
    </location>
</feature>
<dbReference type="GeneID" id="30907398"/>
<feature type="transmembrane region" description="Helical" evidence="1">
    <location>
        <begin position="376"/>
        <end position="395"/>
    </location>
</feature>